<dbReference type="InterPro" id="IPR004704">
    <property type="entry name" value="PTS_IID_man"/>
</dbReference>
<gene>
    <name evidence="2" type="primary">manZ_1</name>
    <name evidence="2" type="ORF">ERS852491_03052</name>
</gene>
<keyword evidence="1" id="KW-0812">Transmembrane</keyword>
<dbReference type="PANTHER" id="PTHR32502">
    <property type="entry name" value="N-ACETYLGALACTOSAMINE PERMEASE II COMPONENT-RELATED"/>
    <property type="match status" value="1"/>
</dbReference>
<protein>
    <submittedName>
        <fullName evidence="2">PTS system mannose-specific EIID component</fullName>
    </submittedName>
</protein>
<keyword evidence="1" id="KW-0472">Membrane</keyword>
<dbReference type="OrthoDB" id="9795582at2"/>
<feature type="transmembrane region" description="Helical" evidence="1">
    <location>
        <begin position="185"/>
        <end position="208"/>
    </location>
</feature>
<dbReference type="PROSITE" id="PS51108">
    <property type="entry name" value="PTS_EIID"/>
    <property type="match status" value="1"/>
</dbReference>
<proteinExistence type="predicted"/>
<dbReference type="GO" id="GO:0009401">
    <property type="term" value="P:phosphoenolpyruvate-dependent sugar phosphotransferase system"/>
    <property type="evidence" value="ECO:0007669"/>
    <property type="project" value="InterPro"/>
</dbReference>
<dbReference type="Pfam" id="PF03613">
    <property type="entry name" value="EIID-AGA"/>
    <property type="match status" value="1"/>
</dbReference>
<organism evidence="2 3">
    <name type="scientific">Faecalicatena contorta</name>
    <dbReference type="NCBI Taxonomy" id="39482"/>
    <lineage>
        <taxon>Bacteria</taxon>
        <taxon>Bacillati</taxon>
        <taxon>Bacillota</taxon>
        <taxon>Clostridia</taxon>
        <taxon>Lachnospirales</taxon>
        <taxon>Lachnospiraceae</taxon>
        <taxon>Faecalicatena</taxon>
    </lineage>
</organism>
<reference evidence="2 3" key="1">
    <citation type="submission" date="2015-09" db="EMBL/GenBank/DDBJ databases">
        <authorList>
            <consortium name="Pathogen Informatics"/>
        </authorList>
    </citation>
    <scope>NUCLEOTIDE SEQUENCE [LARGE SCALE GENOMIC DNA]</scope>
    <source>
        <strain evidence="2 3">2789STDY5834876</strain>
    </source>
</reference>
<dbReference type="GeneID" id="93336128"/>
<dbReference type="GO" id="GO:0005886">
    <property type="term" value="C:plasma membrane"/>
    <property type="evidence" value="ECO:0007669"/>
    <property type="project" value="TreeGrafter"/>
</dbReference>
<evidence type="ECO:0000313" key="3">
    <source>
        <dbReference type="Proteomes" id="UP000095544"/>
    </source>
</evidence>
<dbReference type="InterPro" id="IPR050303">
    <property type="entry name" value="GatZ_KbaZ_carbometab"/>
</dbReference>
<sequence length="273" mass="30066">MMTTNSRKTLTKKELKKGFFRTFTTSHAWHYERQQHMAFEYAMIPVINKLYDKEEDRIAAYERHMEFYNCQTTMQPFIFGITAAMEEENANNENFDTSSISAMKVSLMGPLAGIGDSLIAGTLRIIATGIAAGLCMSGSILGPILFLLIYNIPTIALRYFGIKFGYGLGNKIISKLSESDLMNKLTLSMSIVGLMVIGAMVASTVAVTTPIAFNISDTNFSLQETLDSIFPSLLPLAVTLGLYKLNRKHVNVLVQVIGIMILAVILGALKILG</sequence>
<dbReference type="AlphaFoldDB" id="A0A174HE26"/>
<evidence type="ECO:0000313" key="2">
    <source>
        <dbReference type="EMBL" id="CUO71390.1"/>
    </source>
</evidence>
<feature type="transmembrane region" description="Helical" evidence="1">
    <location>
        <begin position="252"/>
        <end position="272"/>
    </location>
</feature>
<dbReference type="Proteomes" id="UP000095544">
    <property type="component" value="Unassembled WGS sequence"/>
</dbReference>
<evidence type="ECO:0000256" key="1">
    <source>
        <dbReference type="SAM" id="Phobius"/>
    </source>
</evidence>
<keyword evidence="1" id="KW-1133">Transmembrane helix</keyword>
<dbReference type="PANTHER" id="PTHR32502:SF23">
    <property type="entry name" value="TRANSPORT PROTEIN, PTS SYSTEM"/>
    <property type="match status" value="1"/>
</dbReference>
<dbReference type="STRING" id="39482.ERS852491_03052"/>
<name>A0A174HE26_9FIRM</name>
<dbReference type="RefSeq" id="WP_081732957.1">
    <property type="nucleotide sequence ID" value="NZ_BAAACT010000171.1"/>
</dbReference>
<feature type="transmembrane region" description="Helical" evidence="1">
    <location>
        <begin position="228"/>
        <end position="245"/>
    </location>
</feature>
<dbReference type="EMBL" id="CYZU01000030">
    <property type="protein sequence ID" value="CUO71390.1"/>
    <property type="molecule type" value="Genomic_DNA"/>
</dbReference>
<accession>A0A174HE26</accession>